<organism evidence="2">
    <name type="scientific">Neuroctenus yunnanensis</name>
    <dbReference type="NCBI Taxonomy" id="2813420"/>
    <lineage>
        <taxon>Eukaryota</taxon>
        <taxon>Metazoa</taxon>
        <taxon>Ecdysozoa</taxon>
        <taxon>Arthropoda</taxon>
        <taxon>Hexapoda</taxon>
        <taxon>Insecta</taxon>
        <taxon>Pterygota</taxon>
        <taxon>Neoptera</taxon>
        <taxon>Paraneoptera</taxon>
        <taxon>Hemiptera</taxon>
        <taxon>Heteroptera</taxon>
        <taxon>Panheteroptera</taxon>
        <taxon>Pentatomomorpha</taxon>
        <taxon>Aradoidea</taxon>
        <taxon>Aradidae</taxon>
        <taxon>Mezirinae</taxon>
        <taxon>Neuroctenus</taxon>
    </lineage>
</organism>
<geneLocation type="mitochondrion" evidence="2"/>
<keyword evidence="1" id="KW-0472">Membrane</keyword>
<protein>
    <submittedName>
        <fullName evidence="2">ATPase subunit 8</fullName>
    </submittedName>
</protein>
<name>A0A8T9W2D0_9HEMI</name>
<dbReference type="AlphaFoldDB" id="A0A8T9W2D0"/>
<dbReference type="CTD" id="72131592"/>
<proteinExistence type="predicted"/>
<evidence type="ECO:0000313" key="2">
    <source>
        <dbReference type="EMBL" id="UPI55393.1"/>
    </source>
</evidence>
<feature type="transmembrane region" description="Helical" evidence="1">
    <location>
        <begin position="12"/>
        <end position="32"/>
    </location>
</feature>
<dbReference type="EMBL" id="MW619726">
    <property type="protein sequence ID" value="UPI55393.1"/>
    <property type="molecule type" value="Genomic_DNA"/>
</dbReference>
<evidence type="ECO:0000256" key="1">
    <source>
        <dbReference type="SAM" id="Phobius"/>
    </source>
</evidence>
<keyword evidence="1" id="KW-1133">Transmembrane helix</keyword>
<accession>A0A8T9W2D0</accession>
<sequence length="51" mass="6401">MPHMSPMWWMMLYLTFITCMIMLMSTIYFYFIPKGKKNKMEKVINTNNWKW</sequence>
<dbReference type="GeneID" id="72131592"/>
<reference evidence="2" key="1">
    <citation type="journal article" date="2022" name="Cladistics">
        <title>Diversification of the phytophagous lineages of true bugs (Insecta: Hemiptera: Heteroptera) shortly after that of the flowering plants.</title>
        <authorList>
            <person name="Ye F."/>
            <person name="Kment P."/>
            <person name="Redei D."/>
            <person name="Luo J.Y."/>
            <person name="Wang Y.H."/>
            <person name="Kuechler S.M."/>
            <person name="Zhang W.W."/>
            <person name="Chen P.P."/>
            <person name="Wu H.Y."/>
            <person name="Wu Y.Z."/>
            <person name="Sun X.Y."/>
            <person name="Ding L."/>
            <person name="Wang Y.R."/>
            <person name="Xie Q."/>
        </authorList>
    </citation>
    <scope>NUCLEOTIDE SEQUENCE</scope>
</reference>
<dbReference type="RefSeq" id="YP_010373853.1">
    <property type="nucleotide sequence ID" value="NC_063144.1"/>
</dbReference>
<keyword evidence="2" id="KW-0496">Mitochondrion</keyword>
<keyword evidence="1" id="KW-0812">Transmembrane</keyword>